<evidence type="ECO:0000259" key="2">
    <source>
        <dbReference type="PROSITE" id="PS50089"/>
    </source>
</evidence>
<evidence type="ECO:0000256" key="1">
    <source>
        <dbReference type="PROSITE-ProRule" id="PRU00175"/>
    </source>
</evidence>
<dbReference type="InterPro" id="IPR013083">
    <property type="entry name" value="Znf_RING/FYVE/PHD"/>
</dbReference>
<dbReference type="EMBL" id="CACRZD030000011">
    <property type="protein sequence ID" value="CAA6668130.1"/>
    <property type="molecule type" value="Genomic_DNA"/>
</dbReference>
<dbReference type="GO" id="GO:0004842">
    <property type="term" value="F:ubiquitin-protein transferase activity"/>
    <property type="evidence" value="ECO:0007669"/>
    <property type="project" value="InterPro"/>
</dbReference>
<dbReference type="PROSITE" id="PS50089">
    <property type="entry name" value="ZF_RING_2"/>
    <property type="match status" value="1"/>
</dbReference>
<dbReference type="SMART" id="SM00184">
    <property type="entry name" value="RING"/>
    <property type="match status" value="1"/>
</dbReference>
<dbReference type="InterPro" id="IPR001841">
    <property type="entry name" value="Znf_RING"/>
</dbReference>
<dbReference type="EMBL" id="LR743598">
    <property type="protein sequence ID" value="CAA2628883.1"/>
    <property type="molecule type" value="Genomic_DNA"/>
</dbReference>
<keyword evidence="1" id="KW-0479">Metal-binding</keyword>
<sequence>MDVEKRHAVREEGQGPGPSSVFCSICLEPVSADLGDRSVAKLQCGHEFHLDCIGSAFNAKGIMQCPNCRKVEKGQWLYANGYHSVPELNVNDLVNEDLYNLNYSEMPFGFHWCPVRGFTQLASLFDDSPPPLSHRKNVNHDPLRSTSFGDSTSHVCPYLALHGHHAPSNPADPLPDTGSFHRHLADLAGQPPGAMMSAHTQGFAEPQHHSWQPHPSASLPLPGSGDQAAAHMGLRLVPGTQEANRGRAPLAILIPSTMGMLCFFIHLSPPSSSPSRGRAFLPVRTWPRRVAFVSTMAAAAAAAASSSVEAGGLYRLSLPGAATGQRHQEGEGTGRHFDHLYGVGRDGFSTIPWIPVDGEPQWWGPFHHGVPNPPPGIRRRAVADSPDGGYLPPPIPLLRMPPFV</sequence>
<reference evidence="3 4" key="1">
    <citation type="submission" date="2019-12" db="EMBL/GenBank/DDBJ databases">
        <authorList>
            <person name="Scholz U."/>
            <person name="Mascher M."/>
            <person name="Fiebig A."/>
        </authorList>
    </citation>
    <scope>NUCLEOTIDE SEQUENCE</scope>
</reference>
<dbReference type="AlphaFoldDB" id="A0A7I8JDA7"/>
<dbReference type="Gene3D" id="3.30.40.10">
    <property type="entry name" value="Zinc/RING finger domain, C3HC4 (zinc finger)"/>
    <property type="match status" value="1"/>
</dbReference>
<name>A0A7I8JDA7_SPIIN</name>
<dbReference type="PANTHER" id="PTHR46798">
    <property type="entry name" value="OS09G0511500 PROTEIN"/>
    <property type="match status" value="1"/>
</dbReference>
<protein>
    <recommendedName>
        <fullName evidence="2">RING-type domain-containing protein</fullName>
    </recommendedName>
</protein>
<keyword evidence="4" id="KW-1185">Reference proteome</keyword>
<organism evidence="3">
    <name type="scientific">Spirodela intermedia</name>
    <name type="common">Intermediate duckweed</name>
    <dbReference type="NCBI Taxonomy" id="51605"/>
    <lineage>
        <taxon>Eukaryota</taxon>
        <taxon>Viridiplantae</taxon>
        <taxon>Streptophyta</taxon>
        <taxon>Embryophyta</taxon>
        <taxon>Tracheophyta</taxon>
        <taxon>Spermatophyta</taxon>
        <taxon>Magnoliopsida</taxon>
        <taxon>Liliopsida</taxon>
        <taxon>Araceae</taxon>
        <taxon>Lemnoideae</taxon>
        <taxon>Spirodela</taxon>
    </lineage>
</organism>
<proteinExistence type="predicted"/>
<keyword evidence="1" id="KW-0863">Zinc-finger</keyword>
<dbReference type="InterPro" id="IPR044274">
    <property type="entry name" value="RFI2"/>
</dbReference>
<dbReference type="GO" id="GO:0008270">
    <property type="term" value="F:zinc ion binding"/>
    <property type="evidence" value="ECO:0007669"/>
    <property type="project" value="UniProtKB-KW"/>
</dbReference>
<dbReference type="PANTHER" id="PTHR46798:SF3">
    <property type="entry name" value="RING FINGER FAMILY PROTEIN"/>
    <property type="match status" value="1"/>
</dbReference>
<feature type="domain" description="RING-type" evidence="2">
    <location>
        <begin position="23"/>
        <end position="69"/>
    </location>
</feature>
<accession>A0A7I8JDA7</accession>
<keyword evidence="1" id="KW-0862">Zinc</keyword>
<evidence type="ECO:0000313" key="3">
    <source>
        <dbReference type="EMBL" id="CAA2628883.1"/>
    </source>
</evidence>
<dbReference type="SUPFAM" id="SSF57850">
    <property type="entry name" value="RING/U-box"/>
    <property type="match status" value="1"/>
</dbReference>
<dbReference type="Pfam" id="PF13639">
    <property type="entry name" value="zf-RING_2"/>
    <property type="match status" value="1"/>
</dbReference>
<evidence type="ECO:0000313" key="4">
    <source>
        <dbReference type="Proteomes" id="UP001189122"/>
    </source>
</evidence>
<dbReference type="Proteomes" id="UP001189122">
    <property type="component" value="Unassembled WGS sequence"/>
</dbReference>
<gene>
    <name evidence="3" type="ORF">SI7747_11014524</name>
</gene>